<evidence type="ECO:0000256" key="10">
    <source>
        <dbReference type="ARBA" id="ARBA00022741"/>
    </source>
</evidence>
<dbReference type="EC" id="6.5.1.3" evidence="4"/>
<gene>
    <name evidence="28" type="ORF">J8A68_005874</name>
</gene>
<evidence type="ECO:0000256" key="13">
    <source>
        <dbReference type="ARBA" id="ARBA00022801"/>
    </source>
</evidence>
<evidence type="ECO:0000256" key="9">
    <source>
        <dbReference type="ARBA" id="ARBA00022722"/>
    </source>
</evidence>
<dbReference type="GO" id="GO:0016787">
    <property type="term" value="F:hydrolase activity"/>
    <property type="evidence" value="ECO:0007669"/>
    <property type="project" value="UniProtKB-KW"/>
</dbReference>
<dbReference type="InterPro" id="IPR015965">
    <property type="entry name" value="tRNA_lig_PDEase"/>
</dbReference>
<evidence type="ECO:0000256" key="19">
    <source>
        <dbReference type="ARBA" id="ARBA00035808"/>
    </source>
</evidence>
<dbReference type="GO" id="GO:0005634">
    <property type="term" value="C:nucleus"/>
    <property type="evidence" value="ECO:0007669"/>
    <property type="project" value="TreeGrafter"/>
</dbReference>
<dbReference type="Pfam" id="PF08302">
    <property type="entry name" value="tRNA_lig_CPD"/>
    <property type="match status" value="1"/>
</dbReference>
<comment type="catalytic activity">
    <reaction evidence="20">
        <text>RX + glutathione = an S-substituted glutathione + a halide anion + H(+)</text>
        <dbReference type="Rhea" id="RHEA:16437"/>
        <dbReference type="ChEBI" id="CHEBI:15378"/>
        <dbReference type="ChEBI" id="CHEBI:16042"/>
        <dbReference type="ChEBI" id="CHEBI:17792"/>
        <dbReference type="ChEBI" id="CHEBI:57925"/>
        <dbReference type="ChEBI" id="CHEBI:90779"/>
        <dbReference type="EC" id="2.5.1.18"/>
    </reaction>
</comment>
<dbReference type="Proteomes" id="UP000694255">
    <property type="component" value="Unassembled WGS sequence"/>
</dbReference>
<keyword evidence="16" id="KW-0511">Multifunctional enzyme</keyword>
<keyword evidence="13" id="KW-0378">Hydrolase</keyword>
<evidence type="ECO:0000259" key="25">
    <source>
        <dbReference type="Pfam" id="PF08302"/>
    </source>
</evidence>
<dbReference type="InterPro" id="IPR017937">
    <property type="entry name" value="Thioredoxin_CS"/>
</dbReference>
<evidence type="ECO:0000256" key="23">
    <source>
        <dbReference type="ARBA" id="ARBA00073988"/>
    </source>
</evidence>
<comment type="catalytic activity">
    <reaction evidence="19">
        <text>1-chloro-2,4-dinitrobenzene + glutathione = 2,4-dinitrophenyl-S-glutathione + chloride + H(+)</text>
        <dbReference type="Rhea" id="RHEA:51220"/>
        <dbReference type="ChEBI" id="CHEBI:15378"/>
        <dbReference type="ChEBI" id="CHEBI:17996"/>
        <dbReference type="ChEBI" id="CHEBI:34718"/>
        <dbReference type="ChEBI" id="CHEBI:57925"/>
        <dbReference type="ChEBI" id="CHEBI:133977"/>
        <dbReference type="EC" id="2.5.1.18"/>
    </reaction>
</comment>
<evidence type="ECO:0000259" key="26">
    <source>
        <dbReference type="Pfam" id="PF08303"/>
    </source>
</evidence>
<evidence type="ECO:0000256" key="15">
    <source>
        <dbReference type="ARBA" id="ARBA00022982"/>
    </source>
</evidence>
<dbReference type="PROSITE" id="PS00194">
    <property type="entry name" value="THIOREDOXIN_1"/>
    <property type="match status" value="1"/>
</dbReference>
<dbReference type="GO" id="GO:0003972">
    <property type="term" value="F:RNA ligase (ATP) activity"/>
    <property type="evidence" value="ECO:0007669"/>
    <property type="project" value="UniProtKB-EC"/>
</dbReference>
<dbReference type="OrthoDB" id="276239at2759"/>
<reference evidence="28 29" key="1">
    <citation type="journal article" date="2021" name="DNA Res.">
        <title>Genome analysis of Candida subhashii reveals its hybrid nature and dual mitochondrial genome conformations.</title>
        <authorList>
            <person name="Mixao V."/>
            <person name="Hegedusova E."/>
            <person name="Saus E."/>
            <person name="Pryszcz L.P."/>
            <person name="Cillingova A."/>
            <person name="Nosek J."/>
            <person name="Gabaldon T."/>
        </authorList>
    </citation>
    <scope>NUCLEOTIDE SEQUENCE [LARGE SCALE GENOMIC DNA]</scope>
    <source>
        <strain evidence="28 29">CBS 10753</strain>
    </source>
</reference>
<comment type="catalytic activity">
    <reaction evidence="18">
        <text>ATP + (ribonucleotide)n-3'-hydroxyl + 5'-phospho-(ribonucleotide)m = (ribonucleotide)n+m + AMP + diphosphate.</text>
        <dbReference type="EC" id="6.5.1.3"/>
    </reaction>
</comment>
<evidence type="ECO:0000256" key="7">
    <source>
        <dbReference type="ARBA" id="ARBA00022679"/>
    </source>
</evidence>
<dbReference type="GO" id="GO:0051730">
    <property type="term" value="F:GTP-dependent polyribonucleotide 5'-hydroxyl-kinase activity"/>
    <property type="evidence" value="ECO:0007669"/>
    <property type="project" value="UniProtKB-ARBA"/>
</dbReference>
<dbReference type="PANTHER" id="PTHR32004">
    <property type="entry name" value="TRNA LIGASE"/>
    <property type="match status" value="1"/>
</dbReference>
<dbReference type="FunFam" id="3.40.30.10:FF:000026">
    <property type="entry name" value="Glutaredoxin 2"/>
    <property type="match status" value="1"/>
</dbReference>
<dbReference type="EMBL" id="JAGSYN010000276">
    <property type="protein sequence ID" value="KAG7660608.1"/>
    <property type="molecule type" value="Genomic_DNA"/>
</dbReference>
<dbReference type="Pfam" id="PF08303">
    <property type="entry name" value="tRNA_lig_kinase"/>
    <property type="match status" value="1"/>
</dbReference>
<keyword evidence="11" id="KW-0255">Endonuclease</keyword>
<evidence type="ECO:0000313" key="29">
    <source>
        <dbReference type="Proteomes" id="UP000694255"/>
    </source>
</evidence>
<keyword evidence="17" id="KW-0676">Redox-active center</keyword>
<dbReference type="GO" id="GO:0004602">
    <property type="term" value="F:glutathione peroxidase activity"/>
    <property type="evidence" value="ECO:0007669"/>
    <property type="project" value="UniProtKB-EC"/>
</dbReference>
<dbReference type="GeneID" id="73472674"/>
<feature type="domain" description="Glutaredoxin" evidence="24">
    <location>
        <begin position="888"/>
        <end position="950"/>
    </location>
</feature>
<keyword evidence="29" id="KW-1185">Reference proteome</keyword>
<protein>
    <recommendedName>
        <fullName evidence="23">tRNA ligase</fullName>
        <ecNumber evidence="2">1.11.1.9</ecNumber>
        <ecNumber evidence="3">2.5.1.18</ecNumber>
        <ecNumber evidence="4">6.5.1.3</ecNumber>
    </recommendedName>
</protein>
<evidence type="ECO:0000313" key="28">
    <source>
        <dbReference type="EMBL" id="KAG7660608.1"/>
    </source>
</evidence>
<dbReference type="EC" id="2.5.1.18" evidence="3"/>
<evidence type="ECO:0000259" key="24">
    <source>
        <dbReference type="Pfam" id="PF00462"/>
    </source>
</evidence>
<dbReference type="Pfam" id="PF00462">
    <property type="entry name" value="Glutaredoxin"/>
    <property type="match status" value="1"/>
</dbReference>
<comment type="function">
    <text evidence="21">One of the two proteins required for the splicing of precursor tRNA molecules containing introns. The ligation activity requires three enzymatic activities: phosphorylation of the 5' terminus of the 3' half-tRNA in the presence of ATP, opening of the 2'3'-cyclic phosphodiester bond of the 5' half-tRNA leaving a 2'-phosphomonoester and ligation of the two tRNA halves in an ATP-dependent reaction.</text>
</comment>
<keyword evidence="14" id="KW-0067">ATP-binding</keyword>
<dbReference type="NCBIfam" id="TIGR02180">
    <property type="entry name" value="GRX_euk"/>
    <property type="match status" value="1"/>
</dbReference>
<dbReference type="PANTHER" id="PTHR32004:SF1">
    <property type="entry name" value="TRNA LIGASE"/>
    <property type="match status" value="1"/>
</dbReference>
<dbReference type="InterPro" id="IPR011767">
    <property type="entry name" value="GLR_AS"/>
</dbReference>
<dbReference type="InterPro" id="IPR011899">
    <property type="entry name" value="Glutaredoxin_euk/vir"/>
</dbReference>
<keyword evidence="15" id="KW-0249">Electron transport</keyword>
<organism evidence="28 29">
    <name type="scientific">[Candida] subhashii</name>
    <dbReference type="NCBI Taxonomy" id="561895"/>
    <lineage>
        <taxon>Eukaryota</taxon>
        <taxon>Fungi</taxon>
        <taxon>Dikarya</taxon>
        <taxon>Ascomycota</taxon>
        <taxon>Saccharomycotina</taxon>
        <taxon>Pichiomycetes</taxon>
        <taxon>Debaryomycetaceae</taxon>
        <taxon>Spathaspora</taxon>
    </lineage>
</organism>
<dbReference type="GO" id="GO:0004364">
    <property type="term" value="F:glutathione transferase activity"/>
    <property type="evidence" value="ECO:0007669"/>
    <property type="project" value="UniProtKB-EC"/>
</dbReference>
<dbReference type="FunFam" id="3.40.50.300:FF:001934">
    <property type="entry name" value="tRNA ligase"/>
    <property type="match status" value="1"/>
</dbReference>
<evidence type="ECO:0000256" key="17">
    <source>
        <dbReference type="ARBA" id="ARBA00023284"/>
    </source>
</evidence>
<proteinExistence type="inferred from homology"/>
<dbReference type="PROSITE" id="PS00195">
    <property type="entry name" value="GLUTAREDOXIN_1"/>
    <property type="match status" value="1"/>
</dbReference>
<dbReference type="GO" id="GO:0004519">
    <property type="term" value="F:endonuclease activity"/>
    <property type="evidence" value="ECO:0007669"/>
    <property type="project" value="UniProtKB-KW"/>
</dbReference>
<dbReference type="Pfam" id="PF09511">
    <property type="entry name" value="RNA_lig_T4_1"/>
    <property type="match status" value="1"/>
</dbReference>
<keyword evidence="7" id="KW-0808">Transferase</keyword>
<dbReference type="RefSeq" id="XP_049260841.1">
    <property type="nucleotide sequence ID" value="XM_049409987.1"/>
</dbReference>
<evidence type="ECO:0000256" key="8">
    <source>
        <dbReference type="ARBA" id="ARBA00022694"/>
    </source>
</evidence>
<dbReference type="AlphaFoldDB" id="A0A8J5QFW6"/>
<keyword evidence="6" id="KW-0436">Ligase</keyword>
<dbReference type="PROSITE" id="PS51354">
    <property type="entry name" value="GLUTAREDOXIN_2"/>
    <property type="match status" value="1"/>
</dbReference>
<comment type="similarity">
    <text evidence="22">Belongs to the TRL1 family.</text>
</comment>
<evidence type="ECO:0000256" key="4">
    <source>
        <dbReference type="ARBA" id="ARBA00012724"/>
    </source>
</evidence>
<evidence type="ECO:0000256" key="11">
    <source>
        <dbReference type="ARBA" id="ARBA00022759"/>
    </source>
</evidence>
<name>A0A8J5QFW6_9ASCO</name>
<evidence type="ECO:0000256" key="14">
    <source>
        <dbReference type="ARBA" id="ARBA00022840"/>
    </source>
</evidence>
<dbReference type="GO" id="GO:0005524">
    <property type="term" value="F:ATP binding"/>
    <property type="evidence" value="ECO:0007669"/>
    <property type="project" value="UniProtKB-KW"/>
</dbReference>
<comment type="catalytic activity">
    <reaction evidence="1">
        <text>2 glutathione + H2O2 = glutathione disulfide + 2 H2O</text>
        <dbReference type="Rhea" id="RHEA:16833"/>
        <dbReference type="ChEBI" id="CHEBI:15377"/>
        <dbReference type="ChEBI" id="CHEBI:16240"/>
        <dbReference type="ChEBI" id="CHEBI:57925"/>
        <dbReference type="ChEBI" id="CHEBI:58297"/>
        <dbReference type="EC" id="1.11.1.9"/>
    </reaction>
</comment>
<evidence type="ECO:0000256" key="5">
    <source>
        <dbReference type="ARBA" id="ARBA00022448"/>
    </source>
</evidence>
<dbReference type="GO" id="GO:0006388">
    <property type="term" value="P:tRNA splicing, via endonucleolytic cleavage and ligation"/>
    <property type="evidence" value="ECO:0007669"/>
    <property type="project" value="InterPro"/>
</dbReference>
<keyword evidence="8" id="KW-0819">tRNA processing</keyword>
<feature type="domain" description="T4 RNA ligase 1-like N-terminal" evidence="27">
    <location>
        <begin position="148"/>
        <end position="373"/>
    </location>
</feature>
<evidence type="ECO:0000256" key="22">
    <source>
        <dbReference type="ARBA" id="ARBA00061627"/>
    </source>
</evidence>
<evidence type="ECO:0000256" key="20">
    <source>
        <dbReference type="ARBA" id="ARBA00047960"/>
    </source>
</evidence>
<evidence type="ECO:0000256" key="18">
    <source>
        <dbReference type="ARBA" id="ARBA00034038"/>
    </source>
</evidence>
<evidence type="ECO:0000256" key="6">
    <source>
        <dbReference type="ARBA" id="ARBA00022598"/>
    </source>
</evidence>
<dbReference type="InterPro" id="IPR015966">
    <property type="entry name" value="tRNA_lig_kin_fungi"/>
</dbReference>
<keyword evidence="12" id="KW-0418">Kinase</keyword>
<evidence type="ECO:0000256" key="2">
    <source>
        <dbReference type="ARBA" id="ARBA00012310"/>
    </source>
</evidence>
<evidence type="ECO:0000259" key="27">
    <source>
        <dbReference type="Pfam" id="PF09511"/>
    </source>
</evidence>
<evidence type="ECO:0000256" key="12">
    <source>
        <dbReference type="ARBA" id="ARBA00022777"/>
    </source>
</evidence>
<evidence type="ECO:0000256" key="16">
    <source>
        <dbReference type="ARBA" id="ARBA00023268"/>
    </source>
</evidence>
<feature type="domain" description="tRNA ligase phosphodiesterase" evidence="25">
    <location>
        <begin position="640"/>
        <end position="848"/>
    </location>
</feature>
<keyword evidence="5" id="KW-0813">Transport</keyword>
<dbReference type="CDD" id="cd03419">
    <property type="entry name" value="GRX_GRXh_1_2_like"/>
    <property type="match status" value="1"/>
</dbReference>
<dbReference type="InterPro" id="IPR002109">
    <property type="entry name" value="Glutaredoxin"/>
</dbReference>
<evidence type="ECO:0000256" key="1">
    <source>
        <dbReference type="ARBA" id="ARBA00000217"/>
    </source>
</evidence>
<evidence type="ECO:0000256" key="21">
    <source>
        <dbReference type="ARBA" id="ARBA00055002"/>
    </source>
</evidence>
<accession>A0A8J5QFW6</accession>
<feature type="domain" description="tRNA ligase kinase" evidence="26">
    <location>
        <begin position="472"/>
        <end position="635"/>
    </location>
</feature>
<comment type="caution">
    <text evidence="28">The sequence shown here is derived from an EMBL/GenBank/DDBJ whole genome shotgun (WGS) entry which is preliminary data.</text>
</comment>
<dbReference type="EC" id="1.11.1.9" evidence="2"/>
<keyword evidence="9" id="KW-0540">Nuclease</keyword>
<evidence type="ECO:0000256" key="3">
    <source>
        <dbReference type="ARBA" id="ARBA00012452"/>
    </source>
</evidence>
<keyword evidence="10" id="KW-0547">Nucleotide-binding</keyword>
<dbReference type="InterPro" id="IPR019039">
    <property type="entry name" value="T4-Rnl1-like_N"/>
</dbReference>
<sequence>MDSSCTFWVVLCKMGYRIMSQLNRFKHLFGKAYKYFNKYHSSTISPIKRNLITLEKKNFSSSNFSHHQFKVTLPHYKKYSTNSIGLIMKDSQDDVIELCNQLTESTKLKKNGRCIRTTHIANNSNIQIDSWKFLDWDYGKEKIKLPIQARGLFTTNNNTIVVRGYDKFFNVNEKSITREENLKTQNKGPYEVTLKENGCIVFIGGLENGDIIVCSKHSTGKRETDTSKNHALAGESQLKKQLGNDEAKIKELAKYLYKNNMTAVAEFCDDEFEEHVLAYPKERAGLYLHGLNYNTIQFNTVSMEKVYEFGEKWNFKQIKSLKFDDVNELFEFLHKCSETGKYKDQEVEGFVIRCKDSNGHDFFFKYKFEEPYLLYRQFREVTRELISGVPIHSIRMKKHKYITKQYLEFVEQLFKEQPELIDQFRHGHGIIKVRELFLQHLQESNGMNLLTLEAKLTEEMQKLNIDENIKYVLVPIATIGCGKTTVFEALTNLFPDWIHIQNDNISKNSKLKIVDLTLKALDNNPVVLFDRNNAEYRERTQMFTSMAQKRDQYIDPLVQIKYIALNFIHDIDEAELWDLTFGRIKKRGDNHQSIKSSTDENLAINVMKGFIKRFKPFDAEKKPDCDFDHVIHLKLTSEDSSFENVKMIIDDLEKNFKQLITRKPTDEEIRQSFKLALEYKPTFTKDMSETRKKKDPSYFGIAIDHQSLVDSINEVILGNKSWMELQESNRVQEEFHVTLGHVMTSKENEELRNKWKELGTRFKHEKPQLGKNLLDFYCDVKLDQIVINKDKLICVRVELLDAYDSDFKKLDKIDYLNTYLHITVGTFKPEIKPMMSNETLTKLYKDSTELKSDGHVDMFEFITSWFKSSPVPTEIIEEINNTIKSNKIVVYSKSYCPYCNSTKQLLETLQQEYKVVELNQVDQGSTIQRALHELTGQSTVPNIFINGKQIGGNSDIQQLHIQGKLRALLD</sequence>